<dbReference type="GO" id="GO:0016747">
    <property type="term" value="F:acyltransferase activity, transferring groups other than amino-acyl groups"/>
    <property type="evidence" value="ECO:0007669"/>
    <property type="project" value="TreeGrafter"/>
</dbReference>
<evidence type="ECO:0000313" key="4">
    <source>
        <dbReference type="Proteomes" id="UP000652219"/>
    </source>
</evidence>
<proteinExistence type="predicted"/>
<reference evidence="3 4" key="1">
    <citation type="journal article" date="2020" name="Phytopathology">
        <title>Genome Sequence Resources of Colletotrichum truncatum, C. plurivorum, C. musicola, and C. sojae: Four Species Pathogenic to Soybean (Glycine max).</title>
        <authorList>
            <person name="Rogerio F."/>
            <person name="Boufleur T.R."/>
            <person name="Ciampi-Guillardi M."/>
            <person name="Sukno S.A."/>
            <person name="Thon M.R."/>
            <person name="Massola Junior N.S."/>
            <person name="Baroncelli R."/>
        </authorList>
    </citation>
    <scope>NUCLEOTIDE SEQUENCE [LARGE SCALE GENOMIC DNA]</scope>
    <source>
        <strain evidence="3 4">LFN0009</strain>
    </source>
</reference>
<comment type="caution">
    <text evidence="3">The sequence shown here is derived from an EMBL/GenBank/DDBJ whole genome shotgun (WGS) entry which is preliminary data.</text>
</comment>
<accession>A0A8H6J206</accession>
<dbReference type="Proteomes" id="UP000652219">
    <property type="component" value="Unassembled WGS sequence"/>
</dbReference>
<dbReference type="Gene3D" id="3.30.559.10">
    <property type="entry name" value="Chloramphenicol acetyltransferase-like domain"/>
    <property type="match status" value="2"/>
</dbReference>
<organism evidence="3 4">
    <name type="scientific">Colletotrichum sojae</name>
    <dbReference type="NCBI Taxonomy" id="2175907"/>
    <lineage>
        <taxon>Eukaryota</taxon>
        <taxon>Fungi</taxon>
        <taxon>Dikarya</taxon>
        <taxon>Ascomycota</taxon>
        <taxon>Pezizomycotina</taxon>
        <taxon>Sordariomycetes</taxon>
        <taxon>Hypocreomycetidae</taxon>
        <taxon>Glomerellales</taxon>
        <taxon>Glomerellaceae</taxon>
        <taxon>Colletotrichum</taxon>
        <taxon>Colletotrichum orchidearum species complex</taxon>
    </lineage>
</organism>
<dbReference type="EMBL" id="WIGN01000197">
    <property type="protein sequence ID" value="KAF6804868.1"/>
    <property type="molecule type" value="Genomic_DNA"/>
</dbReference>
<evidence type="ECO:0000256" key="2">
    <source>
        <dbReference type="SAM" id="MobiDB-lite"/>
    </source>
</evidence>
<dbReference type="InterPro" id="IPR050317">
    <property type="entry name" value="Plant_Fungal_Acyltransferase"/>
</dbReference>
<dbReference type="InterPro" id="IPR023213">
    <property type="entry name" value="CAT-like_dom_sf"/>
</dbReference>
<gene>
    <name evidence="3" type="ORF">CSOJ01_09898</name>
</gene>
<feature type="compositionally biased region" description="Basic and acidic residues" evidence="2">
    <location>
        <begin position="180"/>
        <end position="193"/>
    </location>
</feature>
<evidence type="ECO:0000313" key="3">
    <source>
        <dbReference type="EMBL" id="KAF6804868.1"/>
    </source>
</evidence>
<keyword evidence="4" id="KW-1185">Reference proteome</keyword>
<dbReference type="PANTHER" id="PTHR31642">
    <property type="entry name" value="TRICHOTHECENE 3-O-ACETYLTRANSFERASE"/>
    <property type="match status" value="1"/>
</dbReference>
<protein>
    <submittedName>
        <fullName evidence="3">Trichothecene 3-o-acetyltransferase</fullName>
    </submittedName>
</protein>
<dbReference type="AlphaFoldDB" id="A0A8H6J206"/>
<evidence type="ECO:0000256" key="1">
    <source>
        <dbReference type="ARBA" id="ARBA00022679"/>
    </source>
</evidence>
<name>A0A8H6J206_9PEZI</name>
<sequence>MASSKFPGGSVEMMEYPQTNRSTFGNLPLPSEDHLSARKPVGHPRNVMDEWRKTAKNFMADCCGLGTSEPPEEVDVVETPGKRAVVQATTVQETPTQSVCAAPVADYQGAWSTPEWISKWGKTELKMSNRSFSPTELRFPPRTYNRNCKEVKAFSSSSGHSSSPPAEIPRGQRDNAPTTKDTRSYDQHYEEPRTFSPSPEQSLSCYGEISRERADATPLEPHLALLPLSPLDQIAPRTYIRLVYIFTWKEGQYRGICPAISHLKERFRIALTRWPFLAGQIRPAREGHNRIELVYPRDNSGLDLSDRPDLFAHELVPYIGGKQHWDHTASKFLAWDMEQHVLSLSPEDPKAGESCPPVTLKICEQGSKRYGRGGLFVCFSAHHGIFDNTFLQTFIEFFANGKLGETSFHQDMIQRPSMDPHTRTDISSYKFDEYDFSDVVVPPPRNFQPGGEVFKIVDDHLRRIYAHTKRQLVARYGGDGVDVFKMDVLSAMFWFYVTRARFYHLSPGDETAFTIDICGRRSLDPKFPRTAWGNVGARTVARTTVADLVRPLPNGKLPTNPKKVQEAITNATLLIRRALDRELLERDLVPARIALASGLRDPAAEAEEALRRAIRPDNSGLHCNVWMDLGADLDFGIPGTSGTPDWIRETFSRSPKEGTMNIMPRHDRGGADWEISLALRAADLKRFNKKIRYGFPDLFAY</sequence>
<keyword evidence="1 3" id="KW-0808">Transferase</keyword>
<feature type="region of interest" description="Disordered" evidence="2">
    <location>
        <begin position="153"/>
        <end position="202"/>
    </location>
</feature>
<dbReference type="PANTHER" id="PTHR31642:SF310">
    <property type="entry name" value="FATTY ALCOHOL:CAFFEOYL-COA ACYLTRANSFERASE"/>
    <property type="match status" value="1"/>
</dbReference>
<dbReference type="Pfam" id="PF02458">
    <property type="entry name" value="Transferase"/>
    <property type="match status" value="1"/>
</dbReference>